<evidence type="ECO:0000313" key="1">
    <source>
        <dbReference type="EMBL" id="KAG6920649.1"/>
    </source>
</evidence>
<name>A0A8T1RV05_CHESE</name>
<sequence length="140" mass="14551">SYQRCLDLLLELVARDGQRCQLIVASHNEASVSHAVRRSEGAGRGAAHAVTLPACTAPSCPELKGGVVLRGVAAWVQTGAGQRPPKLLLVPCGCLIGVPLQEEELGIARTEGPVASGSCWACGPRSPGLVYTTHHGRVVP</sequence>
<dbReference type="OrthoDB" id="5464at2759"/>
<keyword evidence="2" id="KW-1185">Reference proteome</keyword>
<dbReference type="EMBL" id="JAHGAV010004761">
    <property type="protein sequence ID" value="KAG6920649.1"/>
    <property type="molecule type" value="Genomic_DNA"/>
</dbReference>
<protein>
    <submittedName>
        <fullName evidence="1">Hydroxyproline dehydrogenase-like</fullName>
    </submittedName>
</protein>
<reference evidence="1 2" key="1">
    <citation type="journal article" date="2020" name="G3 (Bethesda)">
        <title>Draft Genome of the Common Snapping Turtle, Chelydra serpentina, a Model for Phenotypic Plasticity in Reptiles.</title>
        <authorList>
            <person name="Das D."/>
            <person name="Singh S.K."/>
            <person name="Bierstedt J."/>
            <person name="Erickson A."/>
            <person name="Galli G.L.J."/>
            <person name="Crossley D.A. 2nd"/>
            <person name="Rhen T."/>
        </authorList>
    </citation>
    <scope>NUCLEOTIDE SEQUENCE [LARGE SCALE GENOMIC DNA]</scope>
    <source>
        <strain evidence="1">KW</strain>
    </source>
</reference>
<proteinExistence type="predicted"/>
<accession>A0A8T1RV05</accession>
<organism evidence="1 2">
    <name type="scientific">Chelydra serpentina</name>
    <name type="common">Snapping turtle</name>
    <name type="synonym">Testudo serpentina</name>
    <dbReference type="NCBI Taxonomy" id="8475"/>
    <lineage>
        <taxon>Eukaryota</taxon>
        <taxon>Metazoa</taxon>
        <taxon>Chordata</taxon>
        <taxon>Craniata</taxon>
        <taxon>Vertebrata</taxon>
        <taxon>Euteleostomi</taxon>
        <taxon>Archelosauria</taxon>
        <taxon>Testudinata</taxon>
        <taxon>Testudines</taxon>
        <taxon>Cryptodira</taxon>
        <taxon>Durocryptodira</taxon>
        <taxon>Americhelydia</taxon>
        <taxon>Chelydroidea</taxon>
        <taxon>Chelydridae</taxon>
        <taxon>Chelydra</taxon>
    </lineage>
</organism>
<feature type="non-terminal residue" evidence="1">
    <location>
        <position position="140"/>
    </location>
</feature>
<dbReference type="Proteomes" id="UP000765507">
    <property type="component" value="Unassembled WGS sequence"/>
</dbReference>
<gene>
    <name evidence="1" type="ORF">G0U57_015383</name>
</gene>
<comment type="caution">
    <text evidence="1">The sequence shown here is derived from an EMBL/GenBank/DDBJ whole genome shotgun (WGS) entry which is preliminary data.</text>
</comment>
<evidence type="ECO:0000313" key="2">
    <source>
        <dbReference type="Proteomes" id="UP000765507"/>
    </source>
</evidence>
<feature type="non-terminal residue" evidence="1">
    <location>
        <position position="1"/>
    </location>
</feature>
<dbReference type="AlphaFoldDB" id="A0A8T1RV05"/>